<dbReference type="EC" id="2.1.1.297" evidence="1"/>
<feature type="domain" description="Methyltransferase small" evidence="6">
    <location>
        <begin position="112"/>
        <end position="197"/>
    </location>
</feature>
<evidence type="ECO:0000313" key="8">
    <source>
        <dbReference type="Proteomes" id="UP000253250"/>
    </source>
</evidence>
<keyword evidence="4" id="KW-0949">S-adenosyl-L-methionine</keyword>
<dbReference type="InterPro" id="IPR007848">
    <property type="entry name" value="Small_mtfrase_dom"/>
</dbReference>
<organism evidence="7 8">
    <name type="scientific">Acidiferrobacter thiooxydans</name>
    <dbReference type="NCBI Taxonomy" id="163359"/>
    <lineage>
        <taxon>Bacteria</taxon>
        <taxon>Pseudomonadati</taxon>
        <taxon>Pseudomonadota</taxon>
        <taxon>Gammaproteobacteria</taxon>
        <taxon>Acidiferrobacterales</taxon>
        <taxon>Acidiferrobacteraceae</taxon>
        <taxon>Acidiferrobacter</taxon>
    </lineage>
</organism>
<dbReference type="GO" id="GO:0003676">
    <property type="term" value="F:nucleic acid binding"/>
    <property type="evidence" value="ECO:0007669"/>
    <property type="project" value="InterPro"/>
</dbReference>
<evidence type="ECO:0000256" key="2">
    <source>
        <dbReference type="ARBA" id="ARBA00022603"/>
    </source>
</evidence>
<dbReference type="GO" id="GO:0102559">
    <property type="term" value="F:peptide chain release factor N(5)-glutamine methyltransferase activity"/>
    <property type="evidence" value="ECO:0007669"/>
    <property type="project" value="UniProtKB-EC"/>
</dbReference>
<dbReference type="PANTHER" id="PTHR18895">
    <property type="entry name" value="HEMK METHYLTRANSFERASE"/>
    <property type="match status" value="1"/>
</dbReference>
<keyword evidence="3 7" id="KW-0808">Transferase</keyword>
<dbReference type="SUPFAM" id="SSF53335">
    <property type="entry name" value="S-adenosyl-L-methionine-dependent methyltransferases"/>
    <property type="match status" value="1"/>
</dbReference>
<dbReference type="RefSeq" id="WP_083995698.1">
    <property type="nucleotide sequence ID" value="NZ_CP080624.1"/>
</dbReference>
<dbReference type="InterPro" id="IPR002052">
    <property type="entry name" value="DNA_methylase_N6_adenine_CS"/>
</dbReference>
<dbReference type="PANTHER" id="PTHR18895:SF74">
    <property type="entry name" value="MTRF1L RELEASE FACTOR GLUTAMINE METHYLTRANSFERASE"/>
    <property type="match status" value="1"/>
</dbReference>
<dbReference type="PROSITE" id="PS00092">
    <property type="entry name" value="N6_MTASE"/>
    <property type="match status" value="1"/>
</dbReference>
<comment type="catalytic activity">
    <reaction evidence="5">
        <text>L-glutaminyl-[peptide chain release factor] + S-adenosyl-L-methionine = N(5)-methyl-L-glutaminyl-[peptide chain release factor] + S-adenosyl-L-homocysteine + H(+)</text>
        <dbReference type="Rhea" id="RHEA:42896"/>
        <dbReference type="Rhea" id="RHEA-COMP:10271"/>
        <dbReference type="Rhea" id="RHEA-COMP:10272"/>
        <dbReference type="ChEBI" id="CHEBI:15378"/>
        <dbReference type="ChEBI" id="CHEBI:30011"/>
        <dbReference type="ChEBI" id="CHEBI:57856"/>
        <dbReference type="ChEBI" id="CHEBI:59789"/>
        <dbReference type="ChEBI" id="CHEBI:61891"/>
        <dbReference type="EC" id="2.1.1.297"/>
    </reaction>
</comment>
<reference evidence="7 8" key="1">
    <citation type="submission" date="2018-02" db="EMBL/GenBank/DDBJ databases">
        <title>Insights into the biology of acidophilic members of the Acidiferrobacteraceae family derived from comparative genomic analyses.</title>
        <authorList>
            <person name="Issotta F."/>
            <person name="Thyssen C."/>
            <person name="Mena C."/>
            <person name="Moya A."/>
            <person name="Bellenberg S."/>
            <person name="Sproer C."/>
            <person name="Covarrubias P.C."/>
            <person name="Sand W."/>
            <person name="Quatrini R."/>
            <person name="Vera M."/>
        </authorList>
    </citation>
    <scope>NUCLEOTIDE SEQUENCE [LARGE SCALE GENOMIC DNA]</scope>
    <source>
        <strain evidence="8">m-1</strain>
    </source>
</reference>
<evidence type="ECO:0000256" key="5">
    <source>
        <dbReference type="ARBA" id="ARBA00048391"/>
    </source>
</evidence>
<name>A0A368HCK4_9GAMM</name>
<dbReference type="CDD" id="cd02440">
    <property type="entry name" value="AdoMet_MTases"/>
    <property type="match status" value="1"/>
</dbReference>
<dbReference type="InterPro" id="IPR050320">
    <property type="entry name" value="N5-glutamine_MTase"/>
</dbReference>
<dbReference type="NCBIfam" id="TIGR00536">
    <property type="entry name" value="hemK_fam"/>
    <property type="match status" value="1"/>
</dbReference>
<dbReference type="Pfam" id="PF05175">
    <property type="entry name" value="MTS"/>
    <property type="match status" value="1"/>
</dbReference>
<dbReference type="EMBL" id="PSYR01000002">
    <property type="protein sequence ID" value="RCN56175.1"/>
    <property type="molecule type" value="Genomic_DNA"/>
</dbReference>
<comment type="caution">
    <text evidence="7">The sequence shown here is derived from an EMBL/GenBank/DDBJ whole genome shotgun (WGS) entry which is preliminary data.</text>
</comment>
<dbReference type="InterPro" id="IPR004556">
    <property type="entry name" value="HemK-like"/>
</dbReference>
<evidence type="ECO:0000256" key="4">
    <source>
        <dbReference type="ARBA" id="ARBA00022691"/>
    </source>
</evidence>
<keyword evidence="8" id="KW-1185">Reference proteome</keyword>
<proteinExistence type="predicted"/>
<evidence type="ECO:0000256" key="3">
    <source>
        <dbReference type="ARBA" id="ARBA00022679"/>
    </source>
</evidence>
<protein>
    <recommendedName>
        <fullName evidence="1">peptide chain release factor N(5)-glutamine methyltransferase</fullName>
        <ecNumber evidence="1">2.1.1.297</ecNumber>
    </recommendedName>
</protein>
<dbReference type="AlphaFoldDB" id="A0A368HCK4"/>
<dbReference type="GO" id="GO:0032259">
    <property type="term" value="P:methylation"/>
    <property type="evidence" value="ECO:0007669"/>
    <property type="project" value="UniProtKB-KW"/>
</dbReference>
<gene>
    <name evidence="7" type="ORF">C4900_09960</name>
</gene>
<evidence type="ECO:0000256" key="1">
    <source>
        <dbReference type="ARBA" id="ARBA00012771"/>
    </source>
</evidence>
<dbReference type="InterPro" id="IPR029063">
    <property type="entry name" value="SAM-dependent_MTases_sf"/>
</dbReference>
<evidence type="ECO:0000313" key="7">
    <source>
        <dbReference type="EMBL" id="RCN56175.1"/>
    </source>
</evidence>
<sequence>MDIAEDDGALTGAIQNILIAGGIDDPIAESERIVSETREMELDPMGVRERAVSMARARASGIPLGYVLGRQRFMGIEIAVGPGVLIPRSETELLGWEAVARLREARGAHGLGARVIDMCCGSGNLACGIAHAIPGAEVWASDLMEDCATLTLRNAQRLGLSDRIHVASGDLFEPLAASEAGACDVIVCNPPYISSHRLSRDRQDLLDHEPRQAFDGGPYGLSIYQRLIRDAAPFLVTGGWLLLEVGVGQAVSLELLLGRSGAYDHVELVADPQGEPRVIAARRAIMVKGGRSPAPGR</sequence>
<evidence type="ECO:0000259" key="6">
    <source>
        <dbReference type="Pfam" id="PF05175"/>
    </source>
</evidence>
<dbReference type="OrthoDB" id="9800643at2"/>
<accession>A0A368HCK4</accession>
<keyword evidence="2 7" id="KW-0489">Methyltransferase</keyword>
<dbReference type="Proteomes" id="UP000253250">
    <property type="component" value="Unassembled WGS sequence"/>
</dbReference>
<dbReference type="Gene3D" id="3.40.50.150">
    <property type="entry name" value="Vaccinia Virus protein VP39"/>
    <property type="match status" value="1"/>
</dbReference>